<proteinExistence type="predicted"/>
<sequence>MKENVEYTASTIEDAEAAMNEAKSFENDRRWVITTMIGLLMTLKD</sequence>
<name>A0A202F9C0_9LACO</name>
<comment type="caution">
    <text evidence="1">The sequence shown here is derived from an EMBL/GenBank/DDBJ whole genome shotgun (WGS) entry which is preliminary data.</text>
</comment>
<dbReference type="RefSeq" id="WP_156638762.1">
    <property type="nucleotide sequence ID" value="NZ_LNUA01000031.1"/>
</dbReference>
<reference evidence="1 2" key="1">
    <citation type="submission" date="2017-03" db="EMBL/GenBank/DDBJ databases">
        <title>Genome sequence of Lactobacillus bobalius KACC 16343.</title>
        <authorList>
            <person name="Chun J."/>
        </authorList>
    </citation>
    <scope>NUCLEOTIDE SEQUENCE [LARGE SCALE GENOMIC DNA]</scope>
    <source>
        <strain evidence="1 2">KACC 16343</strain>
    </source>
</reference>
<organism evidence="1 2">
    <name type="scientific">Companilactobacillus bobalius</name>
    <dbReference type="NCBI Taxonomy" id="2801451"/>
    <lineage>
        <taxon>Bacteria</taxon>
        <taxon>Bacillati</taxon>
        <taxon>Bacillota</taxon>
        <taxon>Bacilli</taxon>
        <taxon>Lactobacillales</taxon>
        <taxon>Lactobacillaceae</taxon>
        <taxon>Companilactobacillus</taxon>
    </lineage>
</organism>
<accession>A0A202F9C0</accession>
<evidence type="ECO:0000313" key="1">
    <source>
        <dbReference type="EMBL" id="OVE97023.1"/>
    </source>
</evidence>
<dbReference type="EMBL" id="MYFM01000006">
    <property type="protein sequence ID" value="OVE97023.1"/>
    <property type="molecule type" value="Genomic_DNA"/>
</dbReference>
<dbReference type="AlphaFoldDB" id="A0A202F9C0"/>
<gene>
    <name evidence="1" type="ORF">LKACC16343_02033</name>
</gene>
<dbReference type="Proteomes" id="UP000196232">
    <property type="component" value="Unassembled WGS sequence"/>
</dbReference>
<evidence type="ECO:0000313" key="2">
    <source>
        <dbReference type="Proteomes" id="UP000196232"/>
    </source>
</evidence>
<protein>
    <submittedName>
        <fullName evidence="1">Uncharacterized protein</fullName>
    </submittedName>
</protein>